<dbReference type="InterPro" id="IPR041426">
    <property type="entry name" value="Mos1_HTH"/>
</dbReference>
<dbReference type="InParanoid" id="G0NIE8"/>
<dbReference type="STRING" id="135651.G0NIE8"/>
<dbReference type="CDD" id="cd22150">
    <property type="entry name" value="F-box_CeFBXA-like"/>
    <property type="match status" value="1"/>
</dbReference>
<feature type="domain" description="F-box" evidence="1">
    <location>
        <begin position="177"/>
        <end position="223"/>
    </location>
</feature>
<keyword evidence="3" id="KW-1185">Reference proteome</keyword>
<dbReference type="FunCoup" id="G0NIE8">
    <property type="interactions" value="13"/>
</dbReference>
<dbReference type="OMA" id="FISECVE"/>
<evidence type="ECO:0000259" key="1">
    <source>
        <dbReference type="PROSITE" id="PS50181"/>
    </source>
</evidence>
<dbReference type="InterPro" id="IPR001810">
    <property type="entry name" value="F-box_dom"/>
</dbReference>
<dbReference type="InterPro" id="IPR002900">
    <property type="entry name" value="DUF38/FTH_CAE_spp"/>
</dbReference>
<sequence>MADFLKNNPMALRHCILLEVLQGTSIEKTYSNICSVILKNDPSALRRCILLDSFQRNPIKKYYSFNRSMIGNEVIDYNNFNLSFHEFSTRKSKMKEGEKPIADVLRNDKYALRVCILYESLKYQSNLNGPIFHIFVNLCKAIGDEDVLKFQEFEFWFYRFLNGEHDLNYERDEEKKIYELSDMPIDVMKNIAEYLDILDRANLVRTSRSLQTFVEDQKLFHHTLKLTVFNLVANVSFSRWVSIEYTRSRSGCVKNFNGREKSVEGVPFWEQALMDLKSILKNPKLYLNTLKITLHSKDEPEVSLDDLEAALKFNHYLNVKNLKIVAESSDALIKILPSLKPGYLTTIDIFFTNPNGNSMKILFELVQWKRAKCFFMDGNRFIWPLRHLYHFVDFEVHLMELSVKDVHEMKEVLFKSPNFETCLIRVLNDTGANAIEVEFGDYIQQEQNTSRYAKIYHYPIPNSTEYFNIDVRGFDFEITRKKR</sequence>
<dbReference type="AlphaFoldDB" id="G0NIE8"/>
<evidence type="ECO:0000313" key="3">
    <source>
        <dbReference type="Proteomes" id="UP000008068"/>
    </source>
</evidence>
<dbReference type="SUPFAM" id="SSF81383">
    <property type="entry name" value="F-box domain"/>
    <property type="match status" value="1"/>
</dbReference>
<dbReference type="Pfam" id="PF01827">
    <property type="entry name" value="FTH"/>
    <property type="match status" value="1"/>
</dbReference>
<dbReference type="GO" id="GO:0045087">
    <property type="term" value="P:innate immune response"/>
    <property type="evidence" value="ECO:0007669"/>
    <property type="project" value="TreeGrafter"/>
</dbReference>
<dbReference type="eggNOG" id="ENOG502TJHM">
    <property type="taxonomic scope" value="Eukaryota"/>
</dbReference>
<evidence type="ECO:0000313" key="2">
    <source>
        <dbReference type="EMBL" id="EGT31781.1"/>
    </source>
</evidence>
<dbReference type="HOGENOM" id="CLU_030831_3_3_1"/>
<gene>
    <name evidence="2" type="ORF">CAEBREN_02286</name>
</gene>
<reference evidence="3" key="1">
    <citation type="submission" date="2011-07" db="EMBL/GenBank/DDBJ databases">
        <authorList>
            <consortium name="Caenorhabditis brenneri Sequencing and Analysis Consortium"/>
            <person name="Wilson R.K."/>
        </authorList>
    </citation>
    <scope>NUCLEOTIDE SEQUENCE [LARGE SCALE GENOMIC DNA]</scope>
    <source>
        <strain evidence="3">PB2801</strain>
    </source>
</reference>
<proteinExistence type="predicted"/>
<dbReference type="Pfam" id="PF00646">
    <property type="entry name" value="F-box"/>
    <property type="match status" value="1"/>
</dbReference>
<dbReference type="PROSITE" id="PS50181">
    <property type="entry name" value="FBOX"/>
    <property type="match status" value="1"/>
</dbReference>
<dbReference type="InterPro" id="IPR040161">
    <property type="entry name" value="FB224"/>
</dbReference>
<organism evidence="3">
    <name type="scientific">Caenorhabditis brenneri</name>
    <name type="common">Nematode worm</name>
    <dbReference type="NCBI Taxonomy" id="135651"/>
    <lineage>
        <taxon>Eukaryota</taxon>
        <taxon>Metazoa</taxon>
        <taxon>Ecdysozoa</taxon>
        <taxon>Nematoda</taxon>
        <taxon>Chromadorea</taxon>
        <taxon>Rhabditida</taxon>
        <taxon>Rhabditina</taxon>
        <taxon>Rhabditomorpha</taxon>
        <taxon>Rhabditoidea</taxon>
        <taxon>Rhabditidae</taxon>
        <taxon>Peloderinae</taxon>
        <taxon>Caenorhabditis</taxon>
    </lineage>
</organism>
<protein>
    <recommendedName>
        <fullName evidence="1">F-box domain-containing protein</fullName>
    </recommendedName>
</protein>
<name>G0NIE8_CAEBE</name>
<dbReference type="Pfam" id="PF17906">
    <property type="entry name" value="HTH_48"/>
    <property type="match status" value="2"/>
</dbReference>
<dbReference type="Proteomes" id="UP000008068">
    <property type="component" value="Unassembled WGS sequence"/>
</dbReference>
<accession>G0NIE8</accession>
<dbReference type="EMBL" id="GL379889">
    <property type="protein sequence ID" value="EGT31781.1"/>
    <property type="molecule type" value="Genomic_DNA"/>
</dbReference>
<dbReference type="SMART" id="SM00256">
    <property type="entry name" value="FBOX"/>
    <property type="match status" value="1"/>
</dbReference>
<dbReference type="PANTHER" id="PTHR23015:SF4">
    <property type="entry name" value="DUF38 DOMAIN-CONTAINING PROTEIN-RELATED"/>
    <property type="match status" value="1"/>
</dbReference>
<dbReference type="InterPro" id="IPR036047">
    <property type="entry name" value="F-box-like_dom_sf"/>
</dbReference>
<dbReference type="PANTHER" id="PTHR23015">
    <property type="entry name" value="UNCHARACTERIZED C.ELEGANS PROTEIN"/>
    <property type="match status" value="1"/>
</dbReference>